<dbReference type="EMBL" id="OK499991">
    <property type="protein sequence ID" value="UGO50595.1"/>
    <property type="molecule type" value="Genomic_DNA"/>
</dbReference>
<keyword evidence="2" id="KW-1185">Reference proteome</keyword>
<protein>
    <submittedName>
        <fullName evidence="1">Uncharacterized protein</fullName>
    </submittedName>
</protein>
<reference evidence="1" key="1">
    <citation type="submission" date="2021-10" db="EMBL/GenBank/DDBJ databases">
        <authorList>
            <person name="Lavering E.D."/>
            <person name="James R."/>
            <person name="Fairholm J.D."/>
            <person name="Ogilvie B.H."/>
            <person name="Thurgood T.L."/>
            <person name="Robison R.A."/>
            <person name="Grose J.H."/>
        </authorList>
    </citation>
    <scope>NUCLEOTIDE SEQUENCE</scope>
</reference>
<gene>
    <name evidence="1" type="ORF">SOPHRITA_4</name>
</gene>
<name>A0AAE9CDB2_9CAUD</name>
<organism evidence="1 2">
    <name type="scientific">Bacillus phage vB_BanS_Sophrita</name>
    <dbReference type="NCBI Taxonomy" id="2894790"/>
    <lineage>
        <taxon>Viruses</taxon>
        <taxon>Duplodnaviria</taxon>
        <taxon>Heunggongvirae</taxon>
        <taxon>Uroviricota</taxon>
        <taxon>Caudoviricetes</taxon>
        <taxon>Joanripponvirinae</taxon>
        <taxon>Sophritavirus</taxon>
        <taxon>Sophritavirus sophrita</taxon>
    </lineage>
</organism>
<accession>A0AAE9CDB2</accession>
<dbReference type="Proteomes" id="UP000827460">
    <property type="component" value="Segment"/>
</dbReference>
<evidence type="ECO:0000313" key="2">
    <source>
        <dbReference type="Proteomes" id="UP000827460"/>
    </source>
</evidence>
<proteinExistence type="predicted"/>
<evidence type="ECO:0000313" key="1">
    <source>
        <dbReference type="EMBL" id="UGO50595.1"/>
    </source>
</evidence>
<sequence length="122" mass="13652">MIKVVNETVNPLARFSALNEDVKIYVPSTVSVSHEVDNSSFVEYVETQLSKLFGGCTTYSANGNYVSNDGKLISEKVNIVQAFTTELQNEHIEKAIEICEYLKTTMSQECVSLEVKGKLYFI</sequence>